<dbReference type="PROSITE" id="PS51585">
    <property type="entry name" value="SAM_MT_TPMT"/>
    <property type="match status" value="1"/>
</dbReference>
<dbReference type="GO" id="GO:0032259">
    <property type="term" value="P:methylation"/>
    <property type="evidence" value="ECO:0007669"/>
    <property type="project" value="UniProtKB-KW"/>
</dbReference>
<evidence type="ECO:0000256" key="4">
    <source>
        <dbReference type="ARBA" id="ARBA00022691"/>
    </source>
</evidence>
<keyword evidence="1" id="KW-0597">Phosphoprotein</keyword>
<dbReference type="Pfam" id="PF05724">
    <property type="entry name" value="TPMT"/>
    <property type="match status" value="1"/>
</dbReference>
<dbReference type="GeneID" id="18814511"/>
<evidence type="ECO:0008006" key="6">
    <source>
        <dbReference type="Google" id="ProtNLM"/>
    </source>
</evidence>
<evidence type="ECO:0000256" key="3">
    <source>
        <dbReference type="ARBA" id="ARBA00022679"/>
    </source>
</evidence>
<evidence type="ECO:0000313" key="5">
    <source>
        <dbReference type="EMBL" id="EGO27390.1"/>
    </source>
</evidence>
<proteinExistence type="predicted"/>
<dbReference type="OrthoDB" id="276151at2759"/>
<dbReference type="RefSeq" id="XP_007315481.1">
    <property type="nucleotide sequence ID" value="XM_007315419.1"/>
</dbReference>
<reference evidence="5" key="1">
    <citation type="submission" date="2011-04" db="EMBL/GenBank/DDBJ databases">
        <title>Evolution of plant cell wall degrading machinery underlies the functional diversity of forest fungi.</title>
        <authorList>
            <consortium name="US DOE Joint Genome Institute (JGI-PGF)"/>
            <person name="Eastwood D.C."/>
            <person name="Floudas D."/>
            <person name="Binder M."/>
            <person name="Majcherczyk A."/>
            <person name="Schneider P."/>
            <person name="Aerts A."/>
            <person name="Asiegbu F.O."/>
            <person name="Baker S.E."/>
            <person name="Barry K."/>
            <person name="Bendiksby M."/>
            <person name="Blumentritt M."/>
            <person name="Coutinho P.M."/>
            <person name="Cullen D."/>
            <person name="Cullen D."/>
            <person name="Gathman A."/>
            <person name="Goodell B."/>
            <person name="Henrissat B."/>
            <person name="Ihrmark K."/>
            <person name="Kauserud H."/>
            <person name="Kohler A."/>
            <person name="LaButti K."/>
            <person name="Lapidus A."/>
            <person name="Lavin J.L."/>
            <person name="Lee Y.-H."/>
            <person name="Lindquist E."/>
            <person name="Lilly W."/>
            <person name="Lucas S."/>
            <person name="Morin E."/>
            <person name="Murat C."/>
            <person name="Oguiza J.A."/>
            <person name="Park J."/>
            <person name="Pisabarro A.G."/>
            <person name="Riley R."/>
            <person name="Rosling A."/>
            <person name="Salamov A."/>
            <person name="Schmidt O."/>
            <person name="Schmutz J."/>
            <person name="Skrede I."/>
            <person name="Stenlid J."/>
            <person name="Wiebenga A."/>
            <person name="Xie X."/>
            <person name="Kues U."/>
            <person name="Hibbett D.S."/>
            <person name="Hoffmeister D."/>
            <person name="Hogberg N."/>
            <person name="Martin F."/>
            <person name="Grigoriev I.V."/>
            <person name="Watkinson S.C."/>
        </authorList>
    </citation>
    <scope>NUCLEOTIDE SEQUENCE</scope>
    <source>
        <strain evidence="5">S7.9</strain>
    </source>
</reference>
<dbReference type="SUPFAM" id="SSF53335">
    <property type="entry name" value="S-adenosyl-L-methionine-dependent methyltransferases"/>
    <property type="match status" value="1"/>
</dbReference>
<dbReference type="KEGG" id="sla:SERLADRAFT_435170"/>
<keyword evidence="2" id="KW-0489">Methyltransferase</keyword>
<gene>
    <name evidence="5" type="ORF">SERLADRAFT_435170</name>
</gene>
<dbReference type="PANTHER" id="PTHR32183">
    <property type="match status" value="1"/>
</dbReference>
<protein>
    <recommendedName>
        <fullName evidence="6">Methyltransferase domain-containing protein</fullName>
    </recommendedName>
</protein>
<name>F8NMJ3_SERL9</name>
<dbReference type="PANTHER" id="PTHR32183:SF6">
    <property type="entry name" value="CYSTEINE SULFINATE DESULFINASE_CYSTEINE DESULFURASE AND RELATED ENZYMES"/>
    <property type="match status" value="1"/>
</dbReference>
<dbReference type="AlphaFoldDB" id="F8NMJ3"/>
<dbReference type="EMBL" id="GL945431">
    <property type="protein sequence ID" value="EGO27390.1"/>
    <property type="molecule type" value="Genomic_DNA"/>
</dbReference>
<evidence type="ECO:0000256" key="2">
    <source>
        <dbReference type="ARBA" id="ARBA00022603"/>
    </source>
</evidence>
<sequence length="227" mass="25821">MASSKHVPTMRNDDRLVARKLLQDNPMHGWDEIWKKRLTFWDVGDVQLALQELLQSGSVDFPRTGRALGYDAVLIAAKLGLETVGLDISPVGLQNARDKLKSIPEDLSSAIGKVTFDEADFFTYSVPDGQNYDVIYDYTFFVAFPPERRNEWGRQISALIKPGGYLITLIFPLGLPLEDYHGPPFHVEPEDYIEPLGQGWEKVYDKIPGIVREGREGTERMVVWRRI</sequence>
<dbReference type="GO" id="GO:0008757">
    <property type="term" value="F:S-adenosylmethionine-dependent methyltransferase activity"/>
    <property type="evidence" value="ECO:0007669"/>
    <property type="project" value="InterPro"/>
</dbReference>
<dbReference type="InterPro" id="IPR008854">
    <property type="entry name" value="TPMT"/>
</dbReference>
<dbReference type="InterPro" id="IPR029063">
    <property type="entry name" value="SAM-dependent_MTases_sf"/>
</dbReference>
<dbReference type="Proteomes" id="UP000008064">
    <property type="component" value="Unassembled WGS sequence"/>
</dbReference>
<evidence type="ECO:0000256" key="1">
    <source>
        <dbReference type="ARBA" id="ARBA00022553"/>
    </source>
</evidence>
<keyword evidence="3" id="KW-0808">Transferase</keyword>
<organism>
    <name type="scientific">Serpula lacrymans var. lacrymans (strain S7.9)</name>
    <name type="common">Dry rot fungus</name>
    <dbReference type="NCBI Taxonomy" id="578457"/>
    <lineage>
        <taxon>Eukaryota</taxon>
        <taxon>Fungi</taxon>
        <taxon>Dikarya</taxon>
        <taxon>Basidiomycota</taxon>
        <taxon>Agaricomycotina</taxon>
        <taxon>Agaricomycetes</taxon>
        <taxon>Agaricomycetidae</taxon>
        <taxon>Boletales</taxon>
        <taxon>Coniophorineae</taxon>
        <taxon>Serpulaceae</taxon>
        <taxon>Serpula</taxon>
    </lineage>
</organism>
<dbReference type="CDD" id="cd02440">
    <property type="entry name" value="AdoMet_MTases"/>
    <property type="match status" value="1"/>
</dbReference>
<accession>F8NMJ3</accession>
<dbReference type="HOGENOM" id="CLU_056435_1_1_1"/>
<dbReference type="Gene3D" id="3.40.50.150">
    <property type="entry name" value="Vaccinia Virus protein VP39"/>
    <property type="match status" value="1"/>
</dbReference>
<keyword evidence="4" id="KW-0949">S-adenosyl-L-methionine</keyword>